<sequence length="497" mass="54676">MLSLRNSGPVESSNGSGGASTGGVFNRATSFGRDCFAWVQSRLCCCLNRSDPDTTTAIERRNSRQLEIDAVPHFFPVAGATSDTFCFEQWDGGGVKNQHLWSAPLPDLSSVSTDDVEETPGGLRLLEGGWGKGDVYEDDDDALWGCFGLFKQRKINSGAFGTVYQYQDIEGTAYAVKIHSLANDGTTVVYHEHEGGNCYDDFKARRGEFVGLTLPPHPNVAKVHTFIMQDINSGQYIPIHSMADISEHDCRSLQLKIIISEYVHGIDLLELLAKRKSFEQIPAGGVSLAKELASQLAEALDFLHTSRKVIYRDLKPDNIIVTLSDTGQWVFKLVDFGLSKQLFEHGLTGTFCGSPMAIAPEMLGYEEDDSRLYSYSVDLWSYGILLWETAAAGSRKEIESIINKKFAEMFPNEVVTSDMAVSESSSVSDSDCLSTKLVRMGGDIIGQLFDASIAREKNHPDAPLLKKMVTGLLALNPDERMRLGEVRTLLREPASLS</sequence>
<dbReference type="InterPro" id="IPR008271">
    <property type="entry name" value="Ser/Thr_kinase_AS"/>
</dbReference>
<dbReference type="AlphaFoldDB" id="A0A081KAK1"/>
<dbReference type="PROSITE" id="PS00108">
    <property type="entry name" value="PROTEIN_KINASE_ST"/>
    <property type="match status" value="1"/>
</dbReference>
<proteinExistence type="predicted"/>
<evidence type="ECO:0000256" key="1">
    <source>
        <dbReference type="SAM" id="MobiDB-lite"/>
    </source>
</evidence>
<dbReference type="InterPro" id="IPR045269">
    <property type="entry name" value="Atg1-like"/>
</dbReference>
<dbReference type="InterPro" id="IPR011009">
    <property type="entry name" value="Kinase-like_dom_sf"/>
</dbReference>
<dbReference type="Pfam" id="PF00069">
    <property type="entry name" value="Pkinase"/>
    <property type="match status" value="1"/>
</dbReference>
<dbReference type="Gene3D" id="1.10.510.10">
    <property type="entry name" value="Transferase(Phosphotransferase) domain 1"/>
    <property type="match status" value="1"/>
</dbReference>
<evidence type="ECO:0000313" key="3">
    <source>
        <dbReference type="EMBL" id="KEI71177.1"/>
    </source>
</evidence>
<dbReference type="SUPFAM" id="SSF56112">
    <property type="entry name" value="Protein kinase-like (PK-like)"/>
    <property type="match status" value="1"/>
</dbReference>
<dbReference type="GO" id="GO:0004674">
    <property type="term" value="F:protein serine/threonine kinase activity"/>
    <property type="evidence" value="ECO:0007669"/>
    <property type="project" value="InterPro"/>
</dbReference>
<accession>A0A081KAK1</accession>
<dbReference type="eggNOG" id="COG0515">
    <property type="taxonomic scope" value="Bacteria"/>
</dbReference>
<dbReference type="PROSITE" id="PS50011">
    <property type="entry name" value="PROTEIN_KINASE_DOM"/>
    <property type="match status" value="1"/>
</dbReference>
<dbReference type="Proteomes" id="UP000027997">
    <property type="component" value="Unassembled WGS sequence"/>
</dbReference>
<evidence type="ECO:0000259" key="2">
    <source>
        <dbReference type="PROSITE" id="PS50011"/>
    </source>
</evidence>
<protein>
    <recommendedName>
        <fullName evidence="2">Protein kinase domain-containing protein</fullName>
    </recommendedName>
</protein>
<dbReference type="InterPro" id="IPR000719">
    <property type="entry name" value="Prot_kinase_dom"/>
</dbReference>
<dbReference type="EMBL" id="JOJP01000001">
    <property type="protein sequence ID" value="KEI71177.1"/>
    <property type="molecule type" value="Genomic_DNA"/>
</dbReference>
<dbReference type="GO" id="GO:0005737">
    <property type="term" value="C:cytoplasm"/>
    <property type="evidence" value="ECO:0007669"/>
    <property type="project" value="TreeGrafter"/>
</dbReference>
<feature type="region of interest" description="Disordered" evidence="1">
    <location>
        <begin position="1"/>
        <end position="21"/>
    </location>
</feature>
<comment type="caution">
    <text evidence="3">The sequence shown here is derived from an EMBL/GenBank/DDBJ whole genome shotgun (WGS) entry which is preliminary data.</text>
</comment>
<dbReference type="GO" id="GO:0005524">
    <property type="term" value="F:ATP binding"/>
    <property type="evidence" value="ECO:0007669"/>
    <property type="project" value="InterPro"/>
</dbReference>
<evidence type="ECO:0000313" key="4">
    <source>
        <dbReference type="Proteomes" id="UP000027997"/>
    </source>
</evidence>
<dbReference type="RefSeq" id="WP_020582735.1">
    <property type="nucleotide sequence ID" value="NZ_JOJP01000001.1"/>
</dbReference>
<dbReference type="STRING" id="305900.GV64_10865"/>
<reference evidence="3 4" key="1">
    <citation type="submission" date="2014-06" db="EMBL/GenBank/DDBJ databases">
        <title>Whole Genome Sequences of Three Symbiotic Endozoicomonas Bacteria.</title>
        <authorList>
            <person name="Neave M.J."/>
            <person name="Apprill A."/>
            <person name="Voolstra C.R."/>
        </authorList>
    </citation>
    <scope>NUCLEOTIDE SEQUENCE [LARGE SCALE GENOMIC DNA]</scope>
    <source>
        <strain evidence="3 4">DSM 22380</strain>
    </source>
</reference>
<name>A0A081KAK1_9GAMM</name>
<dbReference type="CDD" id="cd00180">
    <property type="entry name" value="PKc"/>
    <property type="match status" value="1"/>
</dbReference>
<keyword evidence="4" id="KW-1185">Reference proteome</keyword>
<dbReference type="SMART" id="SM00220">
    <property type="entry name" value="S_TKc"/>
    <property type="match status" value="1"/>
</dbReference>
<organism evidence="3 4">
    <name type="scientific">Endozoicomonas elysicola</name>
    <dbReference type="NCBI Taxonomy" id="305900"/>
    <lineage>
        <taxon>Bacteria</taxon>
        <taxon>Pseudomonadati</taxon>
        <taxon>Pseudomonadota</taxon>
        <taxon>Gammaproteobacteria</taxon>
        <taxon>Oceanospirillales</taxon>
        <taxon>Endozoicomonadaceae</taxon>
        <taxon>Endozoicomonas</taxon>
    </lineage>
</organism>
<dbReference type="PANTHER" id="PTHR24348">
    <property type="entry name" value="SERINE/THREONINE-PROTEIN KINASE UNC-51-RELATED"/>
    <property type="match status" value="1"/>
</dbReference>
<feature type="domain" description="Protein kinase" evidence="2">
    <location>
        <begin position="149"/>
        <end position="490"/>
    </location>
</feature>
<feature type="compositionally biased region" description="Polar residues" evidence="1">
    <location>
        <begin position="1"/>
        <end position="11"/>
    </location>
</feature>
<gene>
    <name evidence="3" type="ORF">GV64_10865</name>
</gene>